<dbReference type="Proteomes" id="UP000631114">
    <property type="component" value="Unassembled WGS sequence"/>
</dbReference>
<reference evidence="1 2" key="1">
    <citation type="submission" date="2020-10" db="EMBL/GenBank/DDBJ databases">
        <title>The Coptis chinensis genome and diversification of protoberbering-type alkaloids.</title>
        <authorList>
            <person name="Wang B."/>
            <person name="Shu S."/>
            <person name="Song C."/>
            <person name="Liu Y."/>
        </authorList>
    </citation>
    <scope>NUCLEOTIDE SEQUENCE [LARGE SCALE GENOMIC DNA]</scope>
    <source>
        <strain evidence="1">HL-2020</strain>
        <tissue evidence="1">Leaf</tissue>
    </source>
</reference>
<gene>
    <name evidence="1" type="ORF">IFM89_002036</name>
</gene>
<dbReference type="PANTHER" id="PTHR33144">
    <property type="entry name" value="OS10G0409366 PROTEIN-RELATED"/>
    <property type="match status" value="1"/>
</dbReference>
<dbReference type="AlphaFoldDB" id="A0A835LHC9"/>
<comment type="caution">
    <text evidence="1">The sequence shown here is derived from an EMBL/GenBank/DDBJ whole genome shotgun (WGS) entry which is preliminary data.</text>
</comment>
<organism evidence="1 2">
    <name type="scientific">Coptis chinensis</name>
    <dbReference type="NCBI Taxonomy" id="261450"/>
    <lineage>
        <taxon>Eukaryota</taxon>
        <taxon>Viridiplantae</taxon>
        <taxon>Streptophyta</taxon>
        <taxon>Embryophyta</taxon>
        <taxon>Tracheophyta</taxon>
        <taxon>Spermatophyta</taxon>
        <taxon>Magnoliopsida</taxon>
        <taxon>Ranunculales</taxon>
        <taxon>Ranunculaceae</taxon>
        <taxon>Coptidoideae</taxon>
        <taxon>Coptis</taxon>
    </lineage>
</organism>
<dbReference type="Pfam" id="PF03004">
    <property type="entry name" value="Transposase_24"/>
    <property type="match status" value="1"/>
</dbReference>
<keyword evidence="2" id="KW-1185">Reference proteome</keyword>
<name>A0A835LHC9_9MAGN</name>
<dbReference type="PANTHER" id="PTHR33144:SF48">
    <property type="entry name" value="PLANT TRANSPOSASE (PTTA_EN_SPM FAMILY)"/>
    <property type="match status" value="1"/>
</dbReference>
<dbReference type="InterPro" id="IPR004252">
    <property type="entry name" value="Probable_transposase_24"/>
</dbReference>
<evidence type="ECO:0008006" key="3">
    <source>
        <dbReference type="Google" id="ProtNLM"/>
    </source>
</evidence>
<protein>
    <recommendedName>
        <fullName evidence="3">Transposase</fullName>
    </recommendedName>
</protein>
<accession>A0A835LHC9</accession>
<evidence type="ECO:0000313" key="2">
    <source>
        <dbReference type="Proteomes" id="UP000631114"/>
    </source>
</evidence>
<proteinExistence type="predicted"/>
<dbReference type="EMBL" id="JADFTS010000009">
    <property type="protein sequence ID" value="KAF9587396.1"/>
    <property type="molecule type" value="Genomic_DNA"/>
</dbReference>
<evidence type="ECO:0000313" key="1">
    <source>
        <dbReference type="EMBL" id="KAF9587396.1"/>
    </source>
</evidence>
<sequence>MDKRLEMISDSYSSALGGTAKTHCPIFYESFKDVPSPTKRLIWKKIKSSNKCGDEYGIAEVYKKCQLKKFAKSWREYKHRLRVKHYDKYDNDDERKRHCPKGVKREDWDRFVDNEAKPSRKRMRLVGKNSRKALKSLHTSGRRGAARTIHNLKKKNPNVKITRTLSYMAIHTRKDGSFLAPERMARINAIIEDDPSSIDLDLDNDPIAQVCGPDQYGRVLGMRVGVSKTSLIVSGPAKEKLHQETQQRTMVEKRVGTIEKHMITLTQILMEIKDQCTKSVAADTSTSSVLYLTYIGWISYGNQQIHNPVETIHMVKKMAMRAISKLWRICAFSGRGGFRSRQLAKLKLSRKITFFILVIGDSISSILGD</sequence>